<name>A0A8H5D0Q8_9AGAR</name>
<evidence type="ECO:0008006" key="4">
    <source>
        <dbReference type="Google" id="ProtNLM"/>
    </source>
</evidence>
<comment type="caution">
    <text evidence="2">The sequence shown here is derived from an EMBL/GenBank/DDBJ whole genome shotgun (WGS) entry which is preliminary data.</text>
</comment>
<feature type="chain" id="PRO_5034986827" description="4Fe-4S ferredoxin-type domain-containing protein" evidence="1">
    <location>
        <begin position="22"/>
        <end position="91"/>
    </location>
</feature>
<keyword evidence="1" id="KW-0732">Signal</keyword>
<evidence type="ECO:0000313" key="3">
    <source>
        <dbReference type="Proteomes" id="UP000559027"/>
    </source>
</evidence>
<gene>
    <name evidence="2" type="ORF">D9756_009195</name>
</gene>
<dbReference type="Proteomes" id="UP000559027">
    <property type="component" value="Unassembled WGS sequence"/>
</dbReference>
<reference evidence="2 3" key="1">
    <citation type="journal article" date="2020" name="ISME J.">
        <title>Uncovering the hidden diversity of litter-decomposition mechanisms in mushroom-forming fungi.</title>
        <authorList>
            <person name="Floudas D."/>
            <person name="Bentzer J."/>
            <person name="Ahren D."/>
            <person name="Johansson T."/>
            <person name="Persson P."/>
            <person name="Tunlid A."/>
        </authorList>
    </citation>
    <scope>NUCLEOTIDE SEQUENCE [LARGE SCALE GENOMIC DNA]</scope>
    <source>
        <strain evidence="2 3">CBS 146.42</strain>
    </source>
</reference>
<dbReference type="EMBL" id="JAACJO010000015">
    <property type="protein sequence ID" value="KAF5350047.1"/>
    <property type="molecule type" value="Genomic_DNA"/>
</dbReference>
<evidence type="ECO:0000256" key="1">
    <source>
        <dbReference type="SAM" id="SignalP"/>
    </source>
</evidence>
<dbReference type="AlphaFoldDB" id="A0A8H5D0Q8"/>
<accession>A0A8H5D0Q8</accession>
<evidence type="ECO:0000313" key="2">
    <source>
        <dbReference type="EMBL" id="KAF5350047.1"/>
    </source>
</evidence>
<proteinExistence type="predicted"/>
<keyword evidence="3" id="KW-1185">Reference proteome</keyword>
<sequence>MKTSSKYFIWATLLLSTLTFAIPQNRGPCGDLAQCTQRCQQDCASLSQNGTPAGICNDCQGACMDPARCPDIGKTFQETEAETAALFNGRS</sequence>
<organism evidence="2 3">
    <name type="scientific">Leucocoprinus leucothites</name>
    <dbReference type="NCBI Taxonomy" id="201217"/>
    <lineage>
        <taxon>Eukaryota</taxon>
        <taxon>Fungi</taxon>
        <taxon>Dikarya</taxon>
        <taxon>Basidiomycota</taxon>
        <taxon>Agaricomycotina</taxon>
        <taxon>Agaricomycetes</taxon>
        <taxon>Agaricomycetidae</taxon>
        <taxon>Agaricales</taxon>
        <taxon>Agaricineae</taxon>
        <taxon>Agaricaceae</taxon>
        <taxon>Leucocoprinus</taxon>
    </lineage>
</organism>
<feature type="signal peptide" evidence="1">
    <location>
        <begin position="1"/>
        <end position="21"/>
    </location>
</feature>
<protein>
    <recommendedName>
        <fullName evidence="4">4Fe-4S ferredoxin-type domain-containing protein</fullName>
    </recommendedName>
</protein>